<protein>
    <submittedName>
        <fullName evidence="3">Uncharacterized protein</fullName>
    </submittedName>
</protein>
<dbReference type="EMBL" id="ABYK01000003">
    <property type="protein sequence ID" value="EDZ96691.1"/>
    <property type="molecule type" value="Genomic_DNA"/>
</dbReference>
<reference evidence="3 4" key="2">
    <citation type="journal article" date="2011" name="Appl. Environ. Microbiol.">
        <title>Contribution of a Sodium Ion Gradient to Energy Conservation during Fermentation in the Cyanobacterium Arthrospira (Spirulina) maxima CS-328.</title>
        <authorList>
            <person name="Carrieri D."/>
            <person name="Ananyev G."/>
            <person name="Lenz O."/>
            <person name="Bryant D.A."/>
            <person name="Dismukes G.C."/>
        </authorList>
    </citation>
    <scope>NUCLEOTIDE SEQUENCE [LARGE SCALE GENOMIC DNA]</scope>
    <source>
        <strain evidence="3 4">CS-328</strain>
    </source>
</reference>
<keyword evidence="4" id="KW-1185">Reference proteome</keyword>
<dbReference type="EMBL" id="ABYK01000047">
    <property type="protein sequence ID" value="EDZ92684.1"/>
    <property type="molecule type" value="Genomic_DNA"/>
</dbReference>
<dbReference type="AlphaFoldDB" id="B5VVS3"/>
<accession>B5VVS3</accession>
<evidence type="ECO:0000313" key="3">
    <source>
        <dbReference type="EMBL" id="EDZ96691.1"/>
    </source>
</evidence>
<keyword evidence="1" id="KW-0812">Transmembrane</keyword>
<sequence length="161" mass="17448">MLNDCLTHEPNAVDTSISISGPLLNATCIAAALLINARPATGKTPHTNFPAILPKNPAVVVINCPAIFGMFLSISLSLIFPLKFPKLSQLEVINLATFSKLKLDKNLVIPSHSQPPKLLPHSTTLPVNLAHNLPNQPISWVDVLWAKLTCLTPFLPILLRV</sequence>
<evidence type="ECO:0000313" key="2">
    <source>
        <dbReference type="EMBL" id="EDZ92684.1"/>
    </source>
</evidence>
<organism evidence="3 4">
    <name type="scientific">Limnospira maxima CS-328</name>
    <dbReference type="NCBI Taxonomy" id="513049"/>
    <lineage>
        <taxon>Bacteria</taxon>
        <taxon>Bacillati</taxon>
        <taxon>Cyanobacteriota</taxon>
        <taxon>Cyanophyceae</taxon>
        <taxon>Oscillatoriophycideae</taxon>
        <taxon>Oscillatoriales</taxon>
        <taxon>Sirenicapillariaceae</taxon>
        <taxon>Limnospira</taxon>
    </lineage>
</organism>
<name>B5VVS3_LIMMA</name>
<feature type="transmembrane region" description="Helical" evidence="1">
    <location>
        <begin position="58"/>
        <end position="80"/>
    </location>
</feature>
<dbReference type="Proteomes" id="UP000004061">
    <property type="component" value="Unassembled WGS sequence"/>
</dbReference>
<evidence type="ECO:0000256" key="1">
    <source>
        <dbReference type="SAM" id="Phobius"/>
    </source>
</evidence>
<reference evidence="3" key="1">
    <citation type="submission" date="2008-10" db="EMBL/GenBank/DDBJ databases">
        <authorList>
            <consortium name="US DOE Joint Genome Institute (JGI-PGF)"/>
            <person name="Lucas S."/>
            <person name="Copeland A."/>
            <person name="Lapidus A."/>
            <person name="Glavina del Rio T."/>
            <person name="Tice H."/>
            <person name="Bruce D."/>
            <person name="Goodwin L."/>
            <person name="Pitluck S."/>
            <person name="Larimer F."/>
            <person name="Land M.L."/>
            <person name="Hauser L."/>
            <person name="Bryant D.A."/>
        </authorList>
    </citation>
    <scope>NUCLEOTIDE SEQUENCE</scope>
    <source>
        <strain evidence="3">CS-328</strain>
    </source>
</reference>
<keyword evidence="1" id="KW-0472">Membrane</keyword>
<keyword evidence="1" id="KW-1133">Transmembrane helix</keyword>
<gene>
    <name evidence="3" type="ORF">AmaxDRAFT_0615</name>
    <name evidence="2" type="ORF">AmaxDRAFT_4520</name>
</gene>
<evidence type="ECO:0000313" key="4">
    <source>
        <dbReference type="Proteomes" id="UP000004061"/>
    </source>
</evidence>
<comment type="caution">
    <text evidence="3">The sequence shown here is derived from an EMBL/GenBank/DDBJ whole genome shotgun (WGS) entry which is preliminary data.</text>
</comment>
<proteinExistence type="predicted"/>